<evidence type="ECO:0000313" key="3">
    <source>
        <dbReference type="EMBL" id="VFQ92396.1"/>
    </source>
</evidence>
<feature type="region of interest" description="Disordered" evidence="1">
    <location>
        <begin position="503"/>
        <end position="539"/>
    </location>
</feature>
<accession>A0A484MW06</accession>
<dbReference type="PANTHER" id="PTHR33223:SF10">
    <property type="entry name" value="AMINOTRANSFERASE-LIKE PLANT MOBILE DOMAIN-CONTAINING PROTEIN"/>
    <property type="match status" value="1"/>
</dbReference>
<feature type="region of interest" description="Disordered" evidence="1">
    <location>
        <begin position="555"/>
        <end position="577"/>
    </location>
</feature>
<evidence type="ECO:0000256" key="1">
    <source>
        <dbReference type="SAM" id="MobiDB-lite"/>
    </source>
</evidence>
<protein>
    <recommendedName>
        <fullName evidence="2">Retrotransposon gag domain-containing protein</fullName>
    </recommendedName>
</protein>
<feature type="compositionally biased region" description="Basic and acidic residues" evidence="1">
    <location>
        <begin position="555"/>
        <end position="568"/>
    </location>
</feature>
<organism evidence="3 4">
    <name type="scientific">Cuscuta campestris</name>
    <dbReference type="NCBI Taxonomy" id="132261"/>
    <lineage>
        <taxon>Eukaryota</taxon>
        <taxon>Viridiplantae</taxon>
        <taxon>Streptophyta</taxon>
        <taxon>Embryophyta</taxon>
        <taxon>Tracheophyta</taxon>
        <taxon>Spermatophyta</taxon>
        <taxon>Magnoliopsida</taxon>
        <taxon>eudicotyledons</taxon>
        <taxon>Gunneridae</taxon>
        <taxon>Pentapetalae</taxon>
        <taxon>asterids</taxon>
        <taxon>lamiids</taxon>
        <taxon>Solanales</taxon>
        <taxon>Convolvulaceae</taxon>
        <taxon>Cuscuteae</taxon>
        <taxon>Cuscuta</taxon>
        <taxon>Cuscuta subgen. Grammica</taxon>
        <taxon>Cuscuta sect. Cleistogrammica</taxon>
    </lineage>
</organism>
<dbReference type="PANTHER" id="PTHR33223">
    <property type="entry name" value="CCHC-TYPE DOMAIN-CONTAINING PROTEIN"/>
    <property type="match status" value="1"/>
</dbReference>
<name>A0A484MW06_9ASTE</name>
<feature type="domain" description="Retrotransposon gag" evidence="2">
    <location>
        <begin position="602"/>
        <end position="681"/>
    </location>
</feature>
<reference evidence="3 4" key="1">
    <citation type="submission" date="2018-04" db="EMBL/GenBank/DDBJ databases">
        <authorList>
            <person name="Vogel A."/>
        </authorList>
    </citation>
    <scope>NUCLEOTIDE SEQUENCE [LARGE SCALE GENOMIC DNA]</scope>
</reference>
<dbReference type="OrthoDB" id="1729438at2759"/>
<dbReference type="InterPro" id="IPR005162">
    <property type="entry name" value="Retrotrans_gag_dom"/>
</dbReference>
<feature type="compositionally biased region" description="Basic and acidic residues" evidence="1">
    <location>
        <begin position="120"/>
        <end position="137"/>
    </location>
</feature>
<feature type="region of interest" description="Disordered" evidence="1">
    <location>
        <begin position="104"/>
        <end position="143"/>
    </location>
</feature>
<dbReference type="AlphaFoldDB" id="A0A484MW06"/>
<feature type="domain" description="Retrotransposon gag" evidence="2">
    <location>
        <begin position="247"/>
        <end position="335"/>
    </location>
</feature>
<gene>
    <name evidence="3" type="ORF">CCAM_LOCUS34172</name>
</gene>
<proteinExistence type="predicted"/>
<dbReference type="Proteomes" id="UP000595140">
    <property type="component" value="Unassembled WGS sequence"/>
</dbReference>
<feature type="compositionally biased region" description="Basic and acidic residues" evidence="1">
    <location>
        <begin position="399"/>
        <end position="426"/>
    </location>
</feature>
<feature type="compositionally biased region" description="Basic and acidic residues" evidence="1">
    <location>
        <begin position="380"/>
        <end position="391"/>
    </location>
</feature>
<sequence length="759" mass="86431">MFPGSITTPGGAFSPYPSAWAQFATDPANAQALQGYQQVMAMMQQAGGFMPFAYPGMMPLIMPPAVSTPSTFVPRMVPIHPVNLTGTMNEAAPSNVHEVDEVEQEAARRGKGKAIAKPSKTRDSAFKCLGDKEDGPRKSAKLRLGPEMGRTSAMERLGGSSHTMRMTWSIARKLRALEEKVEEKAGAKKHALSKSPFSARVHAQNLRRKVKLDVEKFTGKEDPNVHLDTFHNAAQMTGCTDAEECLLFFSSLRGRPVEWFNSLRHGKIGSFEKLAEIFRKKYEDSCIKRKKFTYLNTVGQREKESLTQFLTRWRDEVDKVEEMDDKTAMSLLMNAFRSGDLYTEFCRRPPSSYQEAYNTAWEYAEAEILNKRKRELEEGPRGRLDNFKSDMSDDLQSARSDDLQSARSDDLQNARSDEPQSARSDELQSDTCDDPQSARSEEPQSASHPRLWPAHGHVPAERGNAIPPWHFSICPSWRWNNGPANSDDVVARLGKGREAELARTQRFWSNQQEPAKTRASRQEEEAESQPRGPVVNRLTMSSDRVHQMEAKLERLEKKVGEKNDRDKPLAGSPFTSRVHLTPFPQKVKIDTLRFTGKEDPEIHLDSFNQRSINSFSDLASKFKAKFQENCTKRKKLTYLSTAGQRESENLTQFLTRWTEEVNKVEEMYDKTILSLLLNGLHAGELYKEFFRTLPATYQEAYHTAWEFPEAETQLRAKKETEHRFKPKLVQIKKEEATGPISQRHHYDPIIRVVNTEECQ</sequence>
<keyword evidence="4" id="KW-1185">Reference proteome</keyword>
<evidence type="ECO:0000313" key="4">
    <source>
        <dbReference type="Proteomes" id="UP000595140"/>
    </source>
</evidence>
<evidence type="ECO:0000259" key="2">
    <source>
        <dbReference type="Pfam" id="PF03732"/>
    </source>
</evidence>
<feature type="region of interest" description="Disordered" evidence="1">
    <location>
        <begin position="380"/>
        <end position="459"/>
    </location>
</feature>
<dbReference type="Pfam" id="PF03732">
    <property type="entry name" value="Retrotrans_gag"/>
    <property type="match status" value="2"/>
</dbReference>
<dbReference type="EMBL" id="OOIL02004514">
    <property type="protein sequence ID" value="VFQ92396.1"/>
    <property type="molecule type" value="Genomic_DNA"/>
</dbReference>